<dbReference type="EMBL" id="VIWT01000005">
    <property type="protein sequence ID" value="TWF73859.1"/>
    <property type="molecule type" value="Genomic_DNA"/>
</dbReference>
<evidence type="ECO:0000313" key="1">
    <source>
        <dbReference type="EMBL" id="TWF73859.1"/>
    </source>
</evidence>
<proteinExistence type="predicted"/>
<reference evidence="1 2" key="1">
    <citation type="submission" date="2019-06" db="EMBL/GenBank/DDBJ databases">
        <title>Sequencing the genomes of 1000 actinobacteria strains.</title>
        <authorList>
            <person name="Klenk H.-P."/>
        </authorList>
    </citation>
    <scope>NUCLEOTIDE SEQUENCE [LARGE SCALE GENOMIC DNA]</scope>
    <source>
        <strain evidence="1 2">DSM 44826</strain>
    </source>
</reference>
<accession>A0A561SG75</accession>
<comment type="caution">
    <text evidence="1">The sequence shown here is derived from an EMBL/GenBank/DDBJ whole genome shotgun (WGS) entry which is preliminary data.</text>
</comment>
<keyword evidence="2" id="KW-1185">Reference proteome</keyword>
<gene>
    <name evidence="1" type="ORF">FHX73_15486</name>
</gene>
<evidence type="ECO:0000313" key="2">
    <source>
        <dbReference type="Proteomes" id="UP000317940"/>
    </source>
</evidence>
<dbReference type="Proteomes" id="UP000317940">
    <property type="component" value="Unassembled WGS sequence"/>
</dbReference>
<protein>
    <submittedName>
        <fullName evidence="1">Uncharacterized protein</fullName>
    </submittedName>
</protein>
<dbReference type="RefSeq" id="WP_145910772.1">
    <property type="nucleotide sequence ID" value="NZ_BAAAMZ010000001.1"/>
</dbReference>
<dbReference type="OrthoDB" id="3872929at2"/>
<sequence>MQDGYDWQDDGTTFRPPAACPLCAGELRQVELGPSNELSGLSVRVHVARKLFARKSRVEALACRGCGHLLTFMANPEVMDEPPAKTRRKG</sequence>
<name>A0A561SG75_9ACTN</name>
<organism evidence="1 2">
    <name type="scientific">Kitasatospora viridis</name>
    <dbReference type="NCBI Taxonomy" id="281105"/>
    <lineage>
        <taxon>Bacteria</taxon>
        <taxon>Bacillati</taxon>
        <taxon>Actinomycetota</taxon>
        <taxon>Actinomycetes</taxon>
        <taxon>Kitasatosporales</taxon>
        <taxon>Streptomycetaceae</taxon>
        <taxon>Kitasatospora</taxon>
    </lineage>
</organism>
<dbReference type="AlphaFoldDB" id="A0A561SG75"/>